<evidence type="ECO:0000256" key="4">
    <source>
        <dbReference type="ARBA" id="ARBA00022618"/>
    </source>
</evidence>
<reference evidence="11 12" key="1">
    <citation type="journal article" date="2022" name="Nat. Ecol. Evol.">
        <title>A masculinizing supergene underlies an exaggerated male reproductive morph in a spider.</title>
        <authorList>
            <person name="Hendrickx F."/>
            <person name="De Corte Z."/>
            <person name="Sonet G."/>
            <person name="Van Belleghem S.M."/>
            <person name="Kostlbacher S."/>
            <person name="Vangestel C."/>
        </authorList>
    </citation>
    <scope>NUCLEOTIDE SEQUENCE [LARGE SCALE GENOMIC DNA]</scope>
    <source>
        <strain evidence="11">W744_W776</strain>
    </source>
</reference>
<proteinExistence type="inferred from homology"/>
<evidence type="ECO:0000256" key="7">
    <source>
        <dbReference type="ARBA" id="ARBA00023054"/>
    </source>
</evidence>
<comment type="caution">
    <text evidence="11">The sequence shown here is derived from an EMBL/GenBank/DDBJ whole genome shotgun (WGS) entry which is preliminary data.</text>
</comment>
<evidence type="ECO:0000256" key="3">
    <source>
        <dbReference type="ARBA" id="ARBA00022490"/>
    </source>
</evidence>
<dbReference type="PANTHER" id="PTHR31570:SF1">
    <property type="entry name" value="HAUS AUGMIN-LIKE COMPLEX SUBUNIT 1"/>
    <property type="match status" value="1"/>
</dbReference>
<accession>A0AAV6U913</accession>
<dbReference type="GO" id="GO:0051301">
    <property type="term" value="P:cell division"/>
    <property type="evidence" value="ECO:0007669"/>
    <property type="project" value="UniProtKB-KW"/>
</dbReference>
<keyword evidence="5" id="KW-0493">Microtubule</keyword>
<dbReference type="Pfam" id="PF25762">
    <property type="entry name" value="HAUS1"/>
    <property type="match status" value="1"/>
</dbReference>
<evidence type="ECO:0000256" key="10">
    <source>
        <dbReference type="SAM" id="Coils"/>
    </source>
</evidence>
<keyword evidence="12" id="KW-1185">Reference proteome</keyword>
<keyword evidence="9" id="KW-0131">Cell cycle</keyword>
<protein>
    <recommendedName>
        <fullName evidence="13">HAUS augmin-like complex subunit 1</fullName>
    </recommendedName>
</protein>
<dbReference type="GO" id="GO:0051225">
    <property type="term" value="P:spindle assembly"/>
    <property type="evidence" value="ECO:0007669"/>
    <property type="project" value="InterPro"/>
</dbReference>
<dbReference type="Proteomes" id="UP000827092">
    <property type="component" value="Unassembled WGS sequence"/>
</dbReference>
<dbReference type="InterPro" id="IPR026243">
    <property type="entry name" value="HAUS1"/>
</dbReference>
<feature type="coiled-coil region" evidence="10">
    <location>
        <begin position="180"/>
        <end position="273"/>
    </location>
</feature>
<dbReference type="AlphaFoldDB" id="A0AAV6U913"/>
<keyword evidence="8" id="KW-0206">Cytoskeleton</keyword>
<feature type="coiled-coil region" evidence="10">
    <location>
        <begin position="32"/>
        <end position="59"/>
    </location>
</feature>
<keyword evidence="6" id="KW-0498">Mitosis</keyword>
<dbReference type="PANTHER" id="PTHR31570">
    <property type="entry name" value="HAUS AUGMIN-LIKE COMPLEX SUBUNIT 1"/>
    <property type="match status" value="1"/>
</dbReference>
<evidence type="ECO:0008006" key="13">
    <source>
        <dbReference type="Google" id="ProtNLM"/>
    </source>
</evidence>
<dbReference type="GO" id="GO:0070652">
    <property type="term" value="C:HAUS complex"/>
    <property type="evidence" value="ECO:0007669"/>
    <property type="project" value="InterPro"/>
</dbReference>
<evidence type="ECO:0000256" key="6">
    <source>
        <dbReference type="ARBA" id="ARBA00022776"/>
    </source>
</evidence>
<name>A0AAV6U913_9ARAC</name>
<comment type="similarity">
    <text evidence="2">Belongs to the HAUS1 family.</text>
</comment>
<dbReference type="GO" id="GO:0005829">
    <property type="term" value="C:cytosol"/>
    <property type="evidence" value="ECO:0007669"/>
    <property type="project" value="TreeGrafter"/>
</dbReference>
<keyword evidence="7 10" id="KW-0175">Coiled coil</keyword>
<comment type="subcellular location">
    <subcellularLocation>
        <location evidence="1">Cytoplasm</location>
        <location evidence="1">Cytoskeleton</location>
        <location evidence="1">Spindle</location>
    </subcellularLocation>
</comment>
<evidence type="ECO:0000313" key="12">
    <source>
        <dbReference type="Proteomes" id="UP000827092"/>
    </source>
</evidence>
<keyword evidence="3" id="KW-0963">Cytoplasm</keyword>
<keyword evidence="4" id="KW-0132">Cell division</keyword>
<evidence type="ECO:0000256" key="5">
    <source>
        <dbReference type="ARBA" id="ARBA00022701"/>
    </source>
</evidence>
<gene>
    <name evidence="11" type="ORF">JTE90_028870</name>
</gene>
<dbReference type="EMBL" id="JAFNEN010000568">
    <property type="protein sequence ID" value="KAG8180323.1"/>
    <property type="molecule type" value="Genomic_DNA"/>
</dbReference>
<evidence type="ECO:0000313" key="11">
    <source>
        <dbReference type="EMBL" id="KAG8180323.1"/>
    </source>
</evidence>
<evidence type="ECO:0000256" key="9">
    <source>
        <dbReference type="ARBA" id="ARBA00023306"/>
    </source>
</evidence>
<evidence type="ECO:0000256" key="2">
    <source>
        <dbReference type="ARBA" id="ARBA00005479"/>
    </source>
</evidence>
<evidence type="ECO:0000256" key="8">
    <source>
        <dbReference type="ARBA" id="ARBA00023212"/>
    </source>
</evidence>
<dbReference type="GO" id="GO:0005874">
    <property type="term" value="C:microtubule"/>
    <property type="evidence" value="ECO:0007669"/>
    <property type="project" value="UniProtKB-KW"/>
</dbReference>
<evidence type="ECO:0000256" key="1">
    <source>
        <dbReference type="ARBA" id="ARBA00004186"/>
    </source>
</evidence>
<sequence>MSTFSNNSRNQDIEEWLKYVFEDEHIPDFEQSEDLMNALRQLMLKHKESERDAKEIMKAEQKYTEIYKNKTDELNSILNAESLSLSSETLEAVEQIAVASKKLNLKEPTITNFLLAVNEAENKEMEAKEKEMLEDYHLATLSKKVTKIMKTNHLIRRDLAMLENTVEHQDAYKPKVLTNNSFLDTKIEEYKRRIKKFERDLSKRNYDSSLEHNQLIKKSEAIDKLEKEVQSLHLKLNSYQSLPPNKSLTLLKIQTTRNELAALEDEFQKLLESASGASIS</sequence>
<dbReference type="GO" id="GO:0005819">
    <property type="term" value="C:spindle"/>
    <property type="evidence" value="ECO:0007669"/>
    <property type="project" value="UniProtKB-SubCell"/>
</dbReference>
<organism evidence="11 12">
    <name type="scientific">Oedothorax gibbosus</name>
    <dbReference type="NCBI Taxonomy" id="931172"/>
    <lineage>
        <taxon>Eukaryota</taxon>
        <taxon>Metazoa</taxon>
        <taxon>Ecdysozoa</taxon>
        <taxon>Arthropoda</taxon>
        <taxon>Chelicerata</taxon>
        <taxon>Arachnida</taxon>
        <taxon>Araneae</taxon>
        <taxon>Araneomorphae</taxon>
        <taxon>Entelegynae</taxon>
        <taxon>Araneoidea</taxon>
        <taxon>Linyphiidae</taxon>
        <taxon>Erigoninae</taxon>
        <taxon>Oedothorax</taxon>
    </lineage>
</organism>